<reference evidence="2 3" key="1">
    <citation type="submission" date="2018-11" db="EMBL/GenBank/DDBJ databases">
        <authorList>
            <consortium name="Pathogen Informatics"/>
        </authorList>
    </citation>
    <scope>NUCLEOTIDE SEQUENCE [LARGE SCALE GENOMIC DNA]</scope>
</reference>
<feature type="region of interest" description="Disordered" evidence="1">
    <location>
        <begin position="85"/>
        <end position="113"/>
    </location>
</feature>
<feature type="compositionally biased region" description="Low complexity" evidence="1">
    <location>
        <begin position="92"/>
        <end position="105"/>
    </location>
</feature>
<dbReference type="EMBL" id="UYRU01103801">
    <property type="protein sequence ID" value="VDN42155.1"/>
    <property type="molecule type" value="Genomic_DNA"/>
</dbReference>
<dbReference type="AlphaFoldDB" id="A0A3P7NHK2"/>
<evidence type="ECO:0000313" key="3">
    <source>
        <dbReference type="Proteomes" id="UP000281553"/>
    </source>
</evidence>
<evidence type="ECO:0000313" key="2">
    <source>
        <dbReference type="EMBL" id="VDN42155.1"/>
    </source>
</evidence>
<accession>A0A3P7NHK2</accession>
<name>A0A3P7NHK2_DIBLA</name>
<protein>
    <submittedName>
        <fullName evidence="2">Uncharacterized protein</fullName>
    </submittedName>
</protein>
<proteinExistence type="predicted"/>
<keyword evidence="3" id="KW-1185">Reference proteome</keyword>
<organism evidence="2 3">
    <name type="scientific">Dibothriocephalus latus</name>
    <name type="common">Fish tapeworm</name>
    <name type="synonym">Diphyllobothrium latum</name>
    <dbReference type="NCBI Taxonomy" id="60516"/>
    <lineage>
        <taxon>Eukaryota</taxon>
        <taxon>Metazoa</taxon>
        <taxon>Spiralia</taxon>
        <taxon>Lophotrochozoa</taxon>
        <taxon>Platyhelminthes</taxon>
        <taxon>Cestoda</taxon>
        <taxon>Eucestoda</taxon>
        <taxon>Diphyllobothriidea</taxon>
        <taxon>Diphyllobothriidae</taxon>
        <taxon>Dibothriocephalus</taxon>
    </lineage>
</organism>
<sequence>MALLLPTAKLDMQELDTLEGLLKEDPASRVLKSPRAPAILPKSLSKPFTFLPAVPASSPKLSLDKENIDLFDGLVHAPALCAQPKNKQKDLPTSSTPSSPPASATRKCKVEKEPGLVSPSLSYTSDNSLVGAALSDWSGTSNDGYYVHFHSIIFMLTASVHVKLKTRRTHCMLKFYTKAPRTPDDLALD</sequence>
<dbReference type="Proteomes" id="UP000281553">
    <property type="component" value="Unassembled WGS sequence"/>
</dbReference>
<dbReference type="OrthoDB" id="10586533at2759"/>
<evidence type="ECO:0000256" key="1">
    <source>
        <dbReference type="SAM" id="MobiDB-lite"/>
    </source>
</evidence>
<gene>
    <name evidence="2" type="ORF">DILT_LOCUS18751</name>
</gene>